<comment type="caution">
    <text evidence="8">The sequence shown here is derived from an EMBL/GenBank/DDBJ whole genome shotgun (WGS) entry which is preliminary data.</text>
</comment>
<evidence type="ECO:0000256" key="2">
    <source>
        <dbReference type="ARBA" id="ARBA00010281"/>
    </source>
</evidence>
<dbReference type="GO" id="GO:0009011">
    <property type="term" value="F:alpha-1,4-glucan glucosyltransferase (ADP-glucose donor) activity"/>
    <property type="evidence" value="ECO:0007669"/>
    <property type="project" value="UniProtKB-UniRule"/>
</dbReference>
<dbReference type="Gene3D" id="3.40.50.2000">
    <property type="entry name" value="Glycogen Phosphorylase B"/>
    <property type="match status" value="2"/>
</dbReference>
<reference evidence="8" key="2">
    <citation type="journal article" date="2020" name="Microorganisms">
        <title>Osmotic Adaptation and Compatible Solute Biosynthesis of Phototrophic Bacteria as Revealed from Genome Analyses.</title>
        <authorList>
            <person name="Imhoff J.F."/>
            <person name="Rahn T."/>
            <person name="Kunzel S."/>
            <person name="Keller A."/>
            <person name="Neulinger S.C."/>
        </authorList>
    </citation>
    <scope>NUCLEOTIDE SEQUENCE</scope>
    <source>
        <strain evidence="8">LMG 28126</strain>
    </source>
</reference>
<protein>
    <recommendedName>
        <fullName evidence="6">Glycogen synthase</fullName>
        <ecNumber evidence="6">2.4.1.21</ecNumber>
    </recommendedName>
    <alternativeName>
        <fullName evidence="6">Starch [bacterial glycogen] synthase</fullName>
    </alternativeName>
</protein>
<dbReference type="Pfam" id="PF13692">
    <property type="entry name" value="Glyco_trans_1_4"/>
    <property type="match status" value="1"/>
</dbReference>
<dbReference type="NCBIfam" id="TIGR02095">
    <property type="entry name" value="glgA"/>
    <property type="match status" value="1"/>
</dbReference>
<dbReference type="GO" id="GO:0005978">
    <property type="term" value="P:glycogen biosynthetic process"/>
    <property type="evidence" value="ECO:0007669"/>
    <property type="project" value="UniProtKB-UniRule"/>
</dbReference>
<dbReference type="Proteomes" id="UP000706333">
    <property type="component" value="Unassembled WGS sequence"/>
</dbReference>
<dbReference type="EC" id="2.4.1.21" evidence="6"/>
<evidence type="ECO:0000256" key="5">
    <source>
        <dbReference type="ARBA" id="ARBA00023056"/>
    </source>
</evidence>
<proteinExistence type="inferred from homology"/>
<comment type="pathway">
    <text evidence="6">Glycan biosynthesis; glycogen biosynthesis.</text>
</comment>
<evidence type="ECO:0000256" key="1">
    <source>
        <dbReference type="ARBA" id="ARBA00001478"/>
    </source>
</evidence>
<feature type="domain" description="Starch synthase catalytic" evidence="7">
    <location>
        <begin position="4"/>
        <end position="255"/>
    </location>
</feature>
<evidence type="ECO:0000259" key="7">
    <source>
        <dbReference type="Pfam" id="PF08323"/>
    </source>
</evidence>
<evidence type="ECO:0000256" key="4">
    <source>
        <dbReference type="ARBA" id="ARBA00022679"/>
    </source>
</evidence>
<sequence>MRAVLAVASECAPLIKTGGLADVVGALPAALAPLGWGVRVLLPGYPAVLRALAQGGPAGATADGPDAVAREGALYDVVAREDDLYGGPARVLAARVGALDLLVLDAPHLFDRPGTPYLDAEGRDWADNDLRFAGLSWMAARIAAGAMEGWRPEVVHLHDWQAALAAVYAREMGARAGTLMTVHNIAFHGLAPGARRGALRLPEAGFHPGGYEFFGHVSALKAGLVWADRISTVSPTYAHELTSPDFGMGLDGVIRARADVLTGILNGVDTEVWDPATDPHIRPFRTARGKAANRARLLSAFGLEDGPGPLCIVVSRLTEQKGLDLLLEALPALTGRGGRLALLGTGERALENAWLSVAGRNRSVAVRIGYDETLAHRMFAGADAVLVPSRFEPCGLTQMYGLRYGAIPVVGMTGGLADTVIHASEAALRAGVATGLQVFPIDAHALAHALARLCDLHARPDIWARLQRNAMRSPVGWDASAPRYAALYDDLAAGA</sequence>
<dbReference type="InterPro" id="IPR011835">
    <property type="entry name" value="GS/SS"/>
</dbReference>
<name>A0A934TGD0_9RHOB</name>
<keyword evidence="5 6" id="KW-0320">Glycogen biosynthesis</keyword>
<dbReference type="HAMAP" id="MF_00484">
    <property type="entry name" value="Glycogen_synth"/>
    <property type="match status" value="1"/>
</dbReference>
<dbReference type="PANTHER" id="PTHR45825:SF11">
    <property type="entry name" value="ALPHA AMYLASE DOMAIN-CONTAINING PROTEIN"/>
    <property type="match status" value="1"/>
</dbReference>
<evidence type="ECO:0000313" key="8">
    <source>
        <dbReference type="EMBL" id="MBK5926074.1"/>
    </source>
</evidence>
<dbReference type="GO" id="GO:0005829">
    <property type="term" value="C:cytosol"/>
    <property type="evidence" value="ECO:0007669"/>
    <property type="project" value="TreeGrafter"/>
</dbReference>
<comment type="catalytic activity">
    <reaction evidence="1 6">
        <text>[(1-&gt;4)-alpha-D-glucosyl](n) + ADP-alpha-D-glucose = [(1-&gt;4)-alpha-D-glucosyl](n+1) + ADP + H(+)</text>
        <dbReference type="Rhea" id="RHEA:18189"/>
        <dbReference type="Rhea" id="RHEA-COMP:9584"/>
        <dbReference type="Rhea" id="RHEA-COMP:9587"/>
        <dbReference type="ChEBI" id="CHEBI:15378"/>
        <dbReference type="ChEBI" id="CHEBI:15444"/>
        <dbReference type="ChEBI" id="CHEBI:57498"/>
        <dbReference type="ChEBI" id="CHEBI:456216"/>
        <dbReference type="EC" id="2.4.1.21"/>
    </reaction>
</comment>
<evidence type="ECO:0000256" key="3">
    <source>
        <dbReference type="ARBA" id="ARBA00022676"/>
    </source>
</evidence>
<evidence type="ECO:0000313" key="9">
    <source>
        <dbReference type="Proteomes" id="UP000706333"/>
    </source>
</evidence>
<dbReference type="SUPFAM" id="SSF53756">
    <property type="entry name" value="UDP-Glycosyltransferase/glycogen phosphorylase"/>
    <property type="match status" value="1"/>
</dbReference>
<evidence type="ECO:0000256" key="6">
    <source>
        <dbReference type="HAMAP-Rule" id="MF_00484"/>
    </source>
</evidence>
<dbReference type="CDD" id="cd03791">
    <property type="entry name" value="GT5_Glycogen_synthase_DULL1-like"/>
    <property type="match status" value="1"/>
</dbReference>
<keyword evidence="9" id="KW-1185">Reference proteome</keyword>
<dbReference type="GO" id="GO:0004373">
    <property type="term" value="F:alpha-1,4-glucan glucosyltransferase (UDP-glucose donor) activity"/>
    <property type="evidence" value="ECO:0007669"/>
    <property type="project" value="InterPro"/>
</dbReference>
<gene>
    <name evidence="6" type="primary">glgA</name>
    <name evidence="8" type="ORF">CCR87_01665</name>
</gene>
<dbReference type="NCBIfam" id="NF001899">
    <property type="entry name" value="PRK00654.1-2"/>
    <property type="match status" value="1"/>
</dbReference>
<comment type="function">
    <text evidence="6">Synthesizes alpha-1,4-glucan chains using ADP-glucose.</text>
</comment>
<keyword evidence="3 6" id="KW-0328">Glycosyltransferase</keyword>
<dbReference type="EMBL" id="NHSD01000093">
    <property type="protein sequence ID" value="MBK5926074.1"/>
    <property type="molecule type" value="Genomic_DNA"/>
</dbReference>
<organism evidence="8 9">
    <name type="scientific">Rhodobaculum claviforme</name>
    <dbReference type="NCBI Taxonomy" id="1549854"/>
    <lineage>
        <taxon>Bacteria</taxon>
        <taxon>Pseudomonadati</taxon>
        <taxon>Pseudomonadota</taxon>
        <taxon>Alphaproteobacteria</taxon>
        <taxon>Rhodobacterales</taxon>
        <taxon>Paracoccaceae</taxon>
        <taxon>Rhodobaculum</taxon>
    </lineage>
</organism>
<comment type="similarity">
    <text evidence="2 6">Belongs to the glycosyltransferase 1 family. Bacterial/plant glycogen synthase subfamily.</text>
</comment>
<feature type="binding site" evidence="6">
    <location>
        <position position="16"/>
    </location>
    <ligand>
        <name>ADP-alpha-D-glucose</name>
        <dbReference type="ChEBI" id="CHEBI:57498"/>
    </ligand>
</feature>
<dbReference type="Pfam" id="PF08323">
    <property type="entry name" value="Glyco_transf_5"/>
    <property type="match status" value="1"/>
</dbReference>
<dbReference type="PANTHER" id="PTHR45825">
    <property type="entry name" value="GRANULE-BOUND STARCH SYNTHASE 1, CHLOROPLASTIC/AMYLOPLASTIC"/>
    <property type="match status" value="1"/>
</dbReference>
<dbReference type="InterPro" id="IPR013534">
    <property type="entry name" value="Starch_synth_cat_dom"/>
</dbReference>
<accession>A0A934TGD0</accession>
<dbReference type="AlphaFoldDB" id="A0A934TGD0"/>
<reference evidence="8" key="1">
    <citation type="submission" date="2017-05" db="EMBL/GenBank/DDBJ databases">
        <authorList>
            <person name="Imhoff J.F."/>
            <person name="Rahn T."/>
            <person name="Kuenzel S."/>
            <person name="Neulinger S.C."/>
        </authorList>
    </citation>
    <scope>NUCLEOTIDE SEQUENCE</scope>
    <source>
        <strain evidence="8">LMG 28126</strain>
    </source>
</reference>
<dbReference type="RefSeq" id="WP_201155595.1">
    <property type="nucleotide sequence ID" value="NZ_NHSD01000093.1"/>
</dbReference>
<keyword evidence="4 6" id="KW-0808">Transferase</keyword>